<dbReference type="HOGENOM" id="CLU_1055130_0_0_1"/>
<feature type="region of interest" description="Disordered" evidence="1">
    <location>
        <begin position="84"/>
        <end position="118"/>
    </location>
</feature>
<reference evidence="2" key="1">
    <citation type="submission" date="2013-04" db="UniProtKB">
        <authorList>
            <consortium name="EnsemblPlants"/>
        </authorList>
    </citation>
    <scope>IDENTIFICATION</scope>
</reference>
<feature type="compositionally biased region" description="Basic and acidic residues" evidence="1">
    <location>
        <begin position="139"/>
        <end position="152"/>
    </location>
</feature>
<organism evidence="2">
    <name type="scientific">Oryza brachyantha</name>
    <name type="common">malo sina</name>
    <dbReference type="NCBI Taxonomy" id="4533"/>
    <lineage>
        <taxon>Eukaryota</taxon>
        <taxon>Viridiplantae</taxon>
        <taxon>Streptophyta</taxon>
        <taxon>Embryophyta</taxon>
        <taxon>Tracheophyta</taxon>
        <taxon>Spermatophyta</taxon>
        <taxon>Magnoliopsida</taxon>
        <taxon>Liliopsida</taxon>
        <taxon>Poales</taxon>
        <taxon>Poaceae</taxon>
        <taxon>BOP clade</taxon>
        <taxon>Oryzoideae</taxon>
        <taxon>Oryzeae</taxon>
        <taxon>Oryzinae</taxon>
        <taxon>Oryza</taxon>
    </lineage>
</organism>
<dbReference type="AlphaFoldDB" id="J3LB19"/>
<protein>
    <submittedName>
        <fullName evidence="2">Uncharacterized protein</fullName>
    </submittedName>
</protein>
<dbReference type="EnsemblPlants" id="OB02G18360.1">
    <property type="protein sequence ID" value="OB02G18360.1"/>
    <property type="gene ID" value="OB02G18360"/>
</dbReference>
<accession>J3LB19</accession>
<proteinExistence type="predicted"/>
<evidence type="ECO:0000256" key="1">
    <source>
        <dbReference type="SAM" id="MobiDB-lite"/>
    </source>
</evidence>
<dbReference type="Proteomes" id="UP000006038">
    <property type="component" value="Unassembled WGS sequence"/>
</dbReference>
<evidence type="ECO:0000313" key="2">
    <source>
        <dbReference type="EnsemblPlants" id="OB02G18360.1"/>
    </source>
</evidence>
<sequence length="264" mass="27243">MRLHNALVGVPTEPQPPLARHLQAPLHLRAASPHPDQQVYRGDVAGHAVPLHVGDEPKRLGGVGPGAEEEGQDAVVGEGVVAEAREGGGGEAEEGEREGRVRGEGLDDLGGLGGGEGEAEGAEVVGEVEQRRGGGLGAEDARGGADRVAARVERRRGRGRGDCDGEGGALRGRPRGGDAAGVGRREAAWHFSFKKIAGEEAAPAGACRRGGLNATAPLLRASQTGGPSRSPKWAVGPQQITGSLFNGPNLRLHLFVWASVFFSF</sequence>
<name>J3LB19_ORYBR</name>
<feature type="region of interest" description="Disordered" evidence="1">
    <location>
        <begin position="131"/>
        <end position="181"/>
    </location>
</feature>
<dbReference type="Gramene" id="OB02G18360.1">
    <property type="protein sequence ID" value="OB02G18360.1"/>
    <property type="gene ID" value="OB02G18360"/>
</dbReference>
<evidence type="ECO:0000313" key="3">
    <source>
        <dbReference type="Proteomes" id="UP000006038"/>
    </source>
</evidence>
<keyword evidence="3" id="KW-1185">Reference proteome</keyword>